<dbReference type="SMART" id="SM00530">
    <property type="entry name" value="HTH_XRE"/>
    <property type="match status" value="1"/>
</dbReference>
<dbReference type="RefSeq" id="WP_380072340.1">
    <property type="nucleotide sequence ID" value="NZ_JBHRTO010000001.1"/>
</dbReference>
<feature type="domain" description="HTH cro/C1-type" evidence="1">
    <location>
        <begin position="18"/>
        <end position="73"/>
    </location>
</feature>
<dbReference type="Proteomes" id="UP001595547">
    <property type="component" value="Unassembled WGS sequence"/>
</dbReference>
<name>A0ABV7IZC9_9RHOB</name>
<evidence type="ECO:0000313" key="2">
    <source>
        <dbReference type="EMBL" id="MFC3180716.1"/>
    </source>
</evidence>
<evidence type="ECO:0000259" key="1">
    <source>
        <dbReference type="PROSITE" id="PS50943"/>
    </source>
</evidence>
<dbReference type="EMBL" id="JBHRTO010000001">
    <property type="protein sequence ID" value="MFC3180716.1"/>
    <property type="molecule type" value="Genomic_DNA"/>
</dbReference>
<keyword evidence="3" id="KW-1185">Reference proteome</keyword>
<proteinExistence type="predicted"/>
<reference evidence="3" key="1">
    <citation type="journal article" date="2019" name="Int. J. Syst. Evol. Microbiol.">
        <title>The Global Catalogue of Microorganisms (GCM) 10K type strain sequencing project: providing services to taxonomists for standard genome sequencing and annotation.</title>
        <authorList>
            <consortium name="The Broad Institute Genomics Platform"/>
            <consortium name="The Broad Institute Genome Sequencing Center for Infectious Disease"/>
            <person name="Wu L."/>
            <person name="Ma J."/>
        </authorList>
    </citation>
    <scope>NUCLEOTIDE SEQUENCE [LARGE SCALE GENOMIC DNA]</scope>
    <source>
        <strain evidence="3">KCTC 52039</strain>
    </source>
</reference>
<dbReference type="Pfam" id="PF13560">
    <property type="entry name" value="HTH_31"/>
    <property type="match status" value="1"/>
</dbReference>
<dbReference type="PROSITE" id="PS50943">
    <property type="entry name" value="HTH_CROC1"/>
    <property type="match status" value="1"/>
</dbReference>
<dbReference type="InterPro" id="IPR010982">
    <property type="entry name" value="Lambda_DNA-bd_dom_sf"/>
</dbReference>
<accession>A0ABV7IZC9</accession>
<dbReference type="InterPro" id="IPR001387">
    <property type="entry name" value="Cro/C1-type_HTH"/>
</dbReference>
<organism evidence="2 3">
    <name type="scientific">Cypionkella sinensis</name>
    <dbReference type="NCBI Taxonomy" id="1756043"/>
    <lineage>
        <taxon>Bacteria</taxon>
        <taxon>Pseudomonadati</taxon>
        <taxon>Pseudomonadota</taxon>
        <taxon>Alphaproteobacteria</taxon>
        <taxon>Rhodobacterales</taxon>
        <taxon>Paracoccaceae</taxon>
        <taxon>Cypionkella</taxon>
    </lineage>
</organism>
<sequence length="286" mass="31673">MTDFIDKRLRAPLFRTRLAEAMAQRGISQAALARATGADRSTVSALLAPGIRLPNAQLTADCATALGVSCDWLLGLTDRPEPVDELLARSVTLSEAPRALFDQELIGWHRAAAGYKIRHVPASLPDMLKTPEVVAWEYADDLAHDADQALAAFQDQLAWMKSAHSDYEIAMPLHEISNFAKGLGYWSGLSFVARHAQMDQLITLCDTLYPALRLYLFDAHQVYSSPVTVFGPHLAAVYLGHQYIVFRDPDRVQAILQHFDGLVRAAPFGARGVRDHLARLQRSMDQ</sequence>
<gene>
    <name evidence="2" type="ORF">ACFOGH_06935</name>
</gene>
<protein>
    <submittedName>
        <fullName evidence="2">Helix-turn-helix domain-containing protein</fullName>
    </submittedName>
</protein>
<comment type="caution">
    <text evidence="2">The sequence shown here is derived from an EMBL/GenBank/DDBJ whole genome shotgun (WGS) entry which is preliminary data.</text>
</comment>
<dbReference type="SUPFAM" id="SSF47413">
    <property type="entry name" value="lambda repressor-like DNA-binding domains"/>
    <property type="match status" value="1"/>
</dbReference>
<dbReference type="Gene3D" id="1.10.260.40">
    <property type="entry name" value="lambda repressor-like DNA-binding domains"/>
    <property type="match status" value="1"/>
</dbReference>
<dbReference type="CDD" id="cd00093">
    <property type="entry name" value="HTH_XRE"/>
    <property type="match status" value="1"/>
</dbReference>
<evidence type="ECO:0000313" key="3">
    <source>
        <dbReference type="Proteomes" id="UP001595547"/>
    </source>
</evidence>